<dbReference type="AlphaFoldDB" id="A0A423PI26"/>
<dbReference type="EMBL" id="AYKF01000116">
    <property type="protein sequence ID" value="ROO25261.1"/>
    <property type="molecule type" value="Genomic_DNA"/>
</dbReference>
<keyword evidence="6" id="KW-0732">Signal</keyword>
<feature type="domain" description="TonB C-terminal" evidence="7">
    <location>
        <begin position="137"/>
        <end position="235"/>
    </location>
</feature>
<evidence type="ECO:0000313" key="9">
    <source>
        <dbReference type="Proteomes" id="UP000285123"/>
    </source>
</evidence>
<feature type="compositionally biased region" description="Basic and acidic residues" evidence="5">
    <location>
        <begin position="51"/>
        <end position="69"/>
    </location>
</feature>
<keyword evidence="3" id="KW-1133">Transmembrane helix</keyword>
<keyword evidence="2" id="KW-0812">Transmembrane</keyword>
<dbReference type="Pfam" id="PF13103">
    <property type="entry name" value="TonB_2"/>
    <property type="match status" value="1"/>
</dbReference>
<accession>A0A423PI26</accession>
<evidence type="ECO:0000256" key="6">
    <source>
        <dbReference type="SAM" id="SignalP"/>
    </source>
</evidence>
<comment type="subcellular location">
    <subcellularLocation>
        <location evidence="1">Membrane</location>
        <topology evidence="1">Single-pass membrane protein</topology>
    </subcellularLocation>
</comment>
<dbReference type="OrthoDB" id="9803361at2"/>
<dbReference type="RefSeq" id="WP_123592138.1">
    <property type="nucleotide sequence ID" value="NZ_AYKF01000116.1"/>
</dbReference>
<evidence type="ECO:0000256" key="1">
    <source>
        <dbReference type="ARBA" id="ARBA00004167"/>
    </source>
</evidence>
<evidence type="ECO:0000256" key="5">
    <source>
        <dbReference type="SAM" id="MobiDB-lite"/>
    </source>
</evidence>
<dbReference type="Gene3D" id="3.30.1150.10">
    <property type="match status" value="1"/>
</dbReference>
<feature type="signal peptide" evidence="6">
    <location>
        <begin position="1"/>
        <end position="20"/>
    </location>
</feature>
<dbReference type="SUPFAM" id="SSF74653">
    <property type="entry name" value="TolA/TonB C-terminal domain"/>
    <property type="match status" value="1"/>
</dbReference>
<comment type="caution">
    <text evidence="8">The sequence shown here is derived from an EMBL/GenBank/DDBJ whole genome shotgun (WGS) entry which is preliminary data.</text>
</comment>
<reference evidence="8 9" key="1">
    <citation type="submission" date="2013-10" db="EMBL/GenBank/DDBJ databases">
        <title>Salinisphaera halophila YIM 95161 Genome Sequencing.</title>
        <authorList>
            <person name="Lai Q."/>
            <person name="Li C."/>
            <person name="Shao Z."/>
        </authorList>
    </citation>
    <scope>NUCLEOTIDE SEQUENCE [LARGE SCALE GENOMIC DNA]</scope>
    <source>
        <strain evidence="8 9">YIM 95161</strain>
    </source>
</reference>
<name>A0A423PI26_9GAMM</name>
<feature type="region of interest" description="Disordered" evidence="5">
    <location>
        <begin position="103"/>
        <end position="130"/>
    </location>
</feature>
<keyword evidence="4" id="KW-0472">Membrane</keyword>
<feature type="chain" id="PRO_5019161981" description="TonB C-terminal domain-containing protein" evidence="6">
    <location>
        <begin position="21"/>
        <end position="238"/>
    </location>
</feature>
<dbReference type="NCBIfam" id="TIGR01352">
    <property type="entry name" value="tonB_Cterm"/>
    <property type="match status" value="1"/>
</dbReference>
<feature type="region of interest" description="Disordered" evidence="5">
    <location>
        <begin position="30"/>
        <end position="89"/>
    </location>
</feature>
<evidence type="ECO:0000313" key="8">
    <source>
        <dbReference type="EMBL" id="ROO25261.1"/>
    </source>
</evidence>
<evidence type="ECO:0000256" key="3">
    <source>
        <dbReference type="ARBA" id="ARBA00022989"/>
    </source>
</evidence>
<dbReference type="GO" id="GO:0055085">
    <property type="term" value="P:transmembrane transport"/>
    <property type="evidence" value="ECO:0007669"/>
    <property type="project" value="InterPro"/>
</dbReference>
<organism evidence="8 9">
    <name type="scientific">Salinisphaera orenii YIM 95161</name>
    <dbReference type="NCBI Taxonomy" id="1051139"/>
    <lineage>
        <taxon>Bacteria</taxon>
        <taxon>Pseudomonadati</taxon>
        <taxon>Pseudomonadota</taxon>
        <taxon>Gammaproteobacteria</taxon>
        <taxon>Salinisphaerales</taxon>
        <taxon>Salinisphaeraceae</taxon>
        <taxon>Salinisphaera</taxon>
    </lineage>
</organism>
<protein>
    <recommendedName>
        <fullName evidence="7">TonB C-terminal domain-containing protein</fullName>
    </recommendedName>
</protein>
<evidence type="ECO:0000259" key="7">
    <source>
        <dbReference type="PROSITE" id="PS52015"/>
    </source>
</evidence>
<evidence type="ECO:0000256" key="4">
    <source>
        <dbReference type="ARBA" id="ARBA00023136"/>
    </source>
</evidence>
<dbReference type="GO" id="GO:0016020">
    <property type="term" value="C:membrane"/>
    <property type="evidence" value="ECO:0007669"/>
    <property type="project" value="UniProtKB-SubCell"/>
</dbReference>
<evidence type="ECO:0000256" key="2">
    <source>
        <dbReference type="ARBA" id="ARBA00022692"/>
    </source>
</evidence>
<dbReference type="Proteomes" id="UP000285123">
    <property type="component" value="Unassembled WGS sequence"/>
</dbReference>
<proteinExistence type="predicted"/>
<gene>
    <name evidence="8" type="ORF">SAHL_14585</name>
</gene>
<sequence>MDAAARRFALALGLATAAHGALLATLAAGTAGSGDTPLRVTRSVAPASAEVEERVRATRDQRGDDDRSQRGRRAAPGTAQRPTPAGDPAAARVTRYVLIADSPSPAPAAETTQAASAEPTPRPQRTRTARGDARAAYLSRWQSRIETLGSHALPDALLGGRDRRLTLAVRVAADGSLNDARVIRSSGRPALDAAALRLVRTAAPYPPFDADRIGGRELNFAYDWLFEAGGAARLRARR</sequence>
<dbReference type="InterPro" id="IPR006260">
    <property type="entry name" value="TonB/TolA_C"/>
</dbReference>
<dbReference type="InterPro" id="IPR037682">
    <property type="entry name" value="TonB_C"/>
</dbReference>
<feature type="compositionally biased region" description="Low complexity" evidence="5">
    <location>
        <begin position="107"/>
        <end position="119"/>
    </location>
</feature>
<dbReference type="PROSITE" id="PS52015">
    <property type="entry name" value="TONB_CTD"/>
    <property type="match status" value="1"/>
</dbReference>